<sequence>MNIPLLDSEKEDIQFDWTKYSRAWLYPDSDLNTILEKINDLGVDDLEANQSQNSHQSSVEGEDDSSSEQEDFDNGSNGDSDVEFGYGEGDQLVEQQHSGEELTLKDQIMQRMQNVVQMQKSNDMQAALQYIEEAFHLMNYNTPSHWPTQYPEFFDDFGNLAMQNNQPTVAFTYYCIALDAPDSSGAEKSYEQIVNKVDEIDNHQLQEVYEQRKVLSEYIQQQGFNWTNAIVNAYPEHIYNTCAIEGNRLGLEEVTNLMKTGIPSAEAVQMTGNHDVTEIIGAYNAYAYLFTDMDGQTLSVKQILSMHKIILENMPKGDFAGVFKNTMCISSEDYEAIMEEFVAWFQQADDHAIDAISLAAMTHLFW</sequence>
<protein>
    <submittedName>
        <fullName evidence="4">Uncharacterized protein</fullName>
    </submittedName>
</protein>
<dbReference type="WBParaSite" id="jg13933">
    <property type="protein sequence ID" value="jg13933"/>
    <property type="gene ID" value="jg13933"/>
</dbReference>
<keyword evidence="3" id="KW-1185">Reference proteome</keyword>
<dbReference type="PANTHER" id="PTHR13504">
    <property type="entry name" value="FIDO DOMAIN-CONTAINING PROTEIN DDB_G0283145"/>
    <property type="match status" value="1"/>
</dbReference>
<proteinExistence type="predicted"/>
<dbReference type="Proteomes" id="UP000887574">
    <property type="component" value="Unplaced"/>
</dbReference>
<feature type="site" description="Important for autoinhibition of adenylyltransferase activity" evidence="1">
    <location>
        <position position="245"/>
    </location>
</feature>
<accession>A0A915CYI3</accession>
<organism evidence="3 4">
    <name type="scientific">Ditylenchus dipsaci</name>
    <dbReference type="NCBI Taxonomy" id="166011"/>
    <lineage>
        <taxon>Eukaryota</taxon>
        <taxon>Metazoa</taxon>
        <taxon>Ecdysozoa</taxon>
        <taxon>Nematoda</taxon>
        <taxon>Chromadorea</taxon>
        <taxon>Rhabditida</taxon>
        <taxon>Tylenchina</taxon>
        <taxon>Tylenchomorpha</taxon>
        <taxon>Sphaerularioidea</taxon>
        <taxon>Anguinidae</taxon>
        <taxon>Anguininae</taxon>
        <taxon>Ditylenchus</taxon>
    </lineage>
</organism>
<name>A0A915CYI3_9BILA</name>
<dbReference type="AlphaFoldDB" id="A0A915CYI3"/>
<dbReference type="SUPFAM" id="SSF140931">
    <property type="entry name" value="Fic-like"/>
    <property type="match status" value="1"/>
</dbReference>
<feature type="region of interest" description="Disordered" evidence="2">
    <location>
        <begin position="50"/>
        <end position="86"/>
    </location>
</feature>
<evidence type="ECO:0000313" key="4">
    <source>
        <dbReference type="WBParaSite" id="jg13933"/>
    </source>
</evidence>
<dbReference type="InterPro" id="IPR036597">
    <property type="entry name" value="Fido-like_dom_sf"/>
</dbReference>
<dbReference type="InterPro" id="IPR040198">
    <property type="entry name" value="Fido_containing"/>
</dbReference>
<evidence type="ECO:0000256" key="2">
    <source>
        <dbReference type="SAM" id="MobiDB-lite"/>
    </source>
</evidence>
<dbReference type="Gene3D" id="1.10.3290.10">
    <property type="entry name" value="Fido-like domain"/>
    <property type="match status" value="1"/>
</dbReference>
<evidence type="ECO:0000256" key="1">
    <source>
        <dbReference type="PIRSR" id="PIRSR640198-3"/>
    </source>
</evidence>
<reference evidence="4" key="1">
    <citation type="submission" date="2022-11" db="UniProtKB">
        <authorList>
            <consortium name="WormBaseParasite"/>
        </authorList>
    </citation>
    <scope>IDENTIFICATION</scope>
</reference>
<feature type="compositionally biased region" description="Acidic residues" evidence="2">
    <location>
        <begin position="60"/>
        <end position="73"/>
    </location>
</feature>
<evidence type="ECO:0000313" key="3">
    <source>
        <dbReference type="Proteomes" id="UP000887574"/>
    </source>
</evidence>
<dbReference type="PANTHER" id="PTHR13504:SF34">
    <property type="entry name" value="PROTEIN ADENYLYLTRANSFERASE FICD"/>
    <property type="match status" value="1"/>
</dbReference>